<protein>
    <submittedName>
        <fullName evidence="3">Septation protein SepH</fullName>
    </submittedName>
</protein>
<keyword evidence="4" id="KW-1185">Reference proteome</keyword>
<dbReference type="Proteomes" id="UP001501204">
    <property type="component" value="Unassembled WGS sequence"/>
</dbReference>
<gene>
    <name evidence="3" type="primary">sepH</name>
    <name evidence="3" type="ORF">GCM10009767_08970</name>
</gene>
<evidence type="ECO:0000259" key="2">
    <source>
        <dbReference type="Pfam" id="PF11268"/>
    </source>
</evidence>
<feature type="compositionally biased region" description="Low complexity" evidence="1">
    <location>
        <begin position="323"/>
        <end position="332"/>
    </location>
</feature>
<sequence length="463" mass="49788">MEQLRLAGVHDDGEHLVVEDEAGTRHLLRIDQELRLAVQRARRLPGARQRGTGQFGPREIQARFRSGATVEEIVAESGWESARVRRYEWPILAERAHIAAEAQKVEIEDRSAHRGYHSVFEGEPLTLGRAVAHRAGDLGVDPSSLEWDSWQREDHLWAVVARFSVVDPSAAPAHDEPLAEWLYNPANQSVRPANPWAEALTEAGAPDTPLGTGLGVLDGGLDPELTQLRRSAVEADDLLDVLQARRGQRIGEDADGDDALAELLGRGMGHVERRPRPLAAPEDSSVFDRPFQPATQFPEPGAAPEPAGGPSPRTDGQPVPRSAGEPAGQPVEEPVEGPAEEPAEQPLARNGTRPAAREDERERAEGSTPDRPETPSDAAGSGAAAPEAEGATAGDSPGGRSADRAPGVPREEIEDSAPAQDPQPAEETTPERPRPRNKTAKARRSTRSSVPSWDDIVFGSSSD</sequence>
<feature type="domain" description="DUF3071" evidence="2">
    <location>
        <begin position="1"/>
        <end position="170"/>
    </location>
</feature>
<accession>A0ABN2KB42</accession>
<proteinExistence type="predicted"/>
<evidence type="ECO:0000313" key="4">
    <source>
        <dbReference type="Proteomes" id="UP001501204"/>
    </source>
</evidence>
<dbReference type="EMBL" id="BAAAOA010000010">
    <property type="protein sequence ID" value="GAA1752142.1"/>
    <property type="molecule type" value="Genomic_DNA"/>
</dbReference>
<dbReference type="NCBIfam" id="NF040712">
    <property type="entry name" value="SepH"/>
    <property type="match status" value="1"/>
</dbReference>
<name>A0ABN2KB42_9MICC</name>
<dbReference type="InterPro" id="IPR021421">
    <property type="entry name" value="DUF3071"/>
</dbReference>
<organism evidence="3 4">
    <name type="scientific">Kocuria aegyptia</name>
    <dbReference type="NCBI Taxonomy" id="330943"/>
    <lineage>
        <taxon>Bacteria</taxon>
        <taxon>Bacillati</taxon>
        <taxon>Actinomycetota</taxon>
        <taxon>Actinomycetes</taxon>
        <taxon>Micrococcales</taxon>
        <taxon>Micrococcaceae</taxon>
        <taxon>Kocuria</taxon>
    </lineage>
</organism>
<feature type="compositionally biased region" description="Low complexity" evidence="1">
    <location>
        <begin position="375"/>
        <end position="395"/>
    </location>
</feature>
<dbReference type="Pfam" id="PF11268">
    <property type="entry name" value="DUF3071"/>
    <property type="match status" value="1"/>
</dbReference>
<dbReference type="RefSeq" id="WP_344120164.1">
    <property type="nucleotide sequence ID" value="NZ_BAAAOA010000010.1"/>
</dbReference>
<feature type="compositionally biased region" description="Basic and acidic residues" evidence="1">
    <location>
        <begin position="355"/>
        <end position="374"/>
    </location>
</feature>
<feature type="compositionally biased region" description="Acidic residues" evidence="1">
    <location>
        <begin position="333"/>
        <end position="343"/>
    </location>
</feature>
<dbReference type="InterPro" id="IPR047682">
    <property type="entry name" value="SepH-like"/>
</dbReference>
<feature type="region of interest" description="Disordered" evidence="1">
    <location>
        <begin position="271"/>
        <end position="463"/>
    </location>
</feature>
<evidence type="ECO:0000313" key="3">
    <source>
        <dbReference type="EMBL" id="GAA1752142.1"/>
    </source>
</evidence>
<evidence type="ECO:0000256" key="1">
    <source>
        <dbReference type="SAM" id="MobiDB-lite"/>
    </source>
</evidence>
<comment type="caution">
    <text evidence="3">The sequence shown here is derived from an EMBL/GenBank/DDBJ whole genome shotgun (WGS) entry which is preliminary data.</text>
</comment>
<feature type="compositionally biased region" description="Basic residues" evidence="1">
    <location>
        <begin position="435"/>
        <end position="446"/>
    </location>
</feature>
<reference evidence="3 4" key="1">
    <citation type="journal article" date="2019" name="Int. J. Syst. Evol. Microbiol.">
        <title>The Global Catalogue of Microorganisms (GCM) 10K type strain sequencing project: providing services to taxonomists for standard genome sequencing and annotation.</title>
        <authorList>
            <consortium name="The Broad Institute Genomics Platform"/>
            <consortium name="The Broad Institute Genome Sequencing Center for Infectious Disease"/>
            <person name="Wu L."/>
            <person name="Ma J."/>
        </authorList>
    </citation>
    <scope>NUCLEOTIDE SEQUENCE [LARGE SCALE GENOMIC DNA]</scope>
    <source>
        <strain evidence="3 4">JCM 14735</strain>
    </source>
</reference>